<dbReference type="EMBL" id="FOYW01000001">
    <property type="protein sequence ID" value="SFR50476.1"/>
    <property type="molecule type" value="Genomic_DNA"/>
</dbReference>
<proteinExistence type="predicted"/>
<accession>A0A1I6H7E4</accession>
<keyword evidence="1" id="KW-0732">Signal</keyword>
<reference evidence="2 3" key="1">
    <citation type="submission" date="2016-10" db="EMBL/GenBank/DDBJ databases">
        <authorList>
            <person name="de Groot N.N."/>
        </authorList>
    </citation>
    <scope>NUCLEOTIDE SEQUENCE [LARGE SCALE GENOMIC DNA]</scope>
    <source>
        <strain evidence="2 3">CGMCC 1.9167</strain>
    </source>
</reference>
<evidence type="ECO:0000313" key="2">
    <source>
        <dbReference type="EMBL" id="SFR50476.1"/>
    </source>
</evidence>
<keyword evidence="3" id="KW-1185">Reference proteome</keyword>
<protein>
    <submittedName>
        <fullName evidence="2">Uncharacterized protein</fullName>
    </submittedName>
</protein>
<dbReference type="STRING" id="650891.SAMN05216203_0970"/>
<sequence>MTPRLAAILASALLPMGAVGQELTDTNPYLHPADPLVERERASQVPRLFWAAAKRPDHWGRKGRVVLDAGETATFELAPQGHLRLQSNNDEGPPLLWLSREGELWWQASWTPGSKDHEWFHAGDKPSPLFARLEAETHFRGRLFAAETDPVDAPDPYREVTLTGSPERVELVDDEGDRLGAHRLSEGETLEVDIEGPVILAIASRPTEAAEHQQQYSLSWSLDGAPWQQISIARTQFSTVYQIVDGSSLHGGMDRRYLVIPGGEHRLQIRASLPLLARIEQAEENYFLDSNEPEPTTAELTRALLEEALAAGGRTLKDLEALRQSNHIQGAADIALAYLEQGYRDQDHSGQGGAAWPGARSHTVAQALAGNIERSQRFFRNLFPDSGTGPLTMNTAWFSTTSPLELDSDEHYYLGEGVRDRLSRGLFVELGEEPLAYPLPPRSGPSRLRLSVARLLPQAAYGADAGLWIQYDDASPQRFRLMGPALRTRLSIPENALLSQGQAQGLSGLHPTLSGDFTSEREAGHYWPTATTTLPLPPNVREVRIWSGARLPVALQYRASQAYEAGENAYRTLLERTPPDSLVERLHQAFAAIPNPESEPLTPTITPQRALENQWYPMLRYLHAAQAAYLDSFSAREPAGVSDNLDERLKRARAKAGRGDWIGVLEVIGRSGYGQDPEAYRISQQALEALGEHYLARRQRQATAVFATDAEARRLATDELLTDYARTQRWASQVRLLAARFLREGDGGLIEPLGEALHRAGDSLWASQLGLLLAGEGRMPDWLPEAAQQAGWAETADTFEDRALHQGDLAARQGKTTQATERWEQAGEAGLARITRMRDAEAIASALASRDRERRLAGIERWLAWSLSSQQDYDWVSVDDRVESSSGFSTLLSGVSGTPFALPHASADVPLELEVVGPAVLRVQLRRLAPDGPEPGDIDWLTAELVDAAGTTKRLRAPVLSRTENPYLETINKETGISTGDDILLEVPSGLHQVRLRPRDNDYLAQLWQWRPKHTWEVLPPVTPLALKDLLQGFSRATGFRRGTEPDYFRIHEAELEPLPVLPPAQLHTVDLVLPGASDFGNIPESLQFPDQAVGPGDWPVGSYAVQVQNVRTDGAVPESPQVAHALAVALLWQLEQSPGLMDRVSARLAQLAKAHSNVPAIRQLADRVLENHDWEHISNSFESAGVRQLPLQEQMHSPFRRVRQALLPPSPASAILLSGRSIEGLELFTPEPVAIEIRLEQRVLPHEARIPAEVMIQLDDRQPRMVRLSEEETVERVRLGEGQHALRVWLVEPGQQQFVTVRVTRAGSRAPLLEDETRTYHIAAPGQPARFYVKGPAWVRVDEWRLRNGSTTYRYVEPGWQTLALKAGNRADRYYRLYALRRAPEASLPEPVVVKADLAAPVRGPSPPVAAAEPVAWSAEDRYSPGAGLDSWGGYLSLSDRIDGSEDDVAPAQGAHSIEAGVSYRFRQRDRRLFSRSDLLLRRFDGSQDILGAKQWLDFYTDHSNWHLGLYGEAYIQPGEVESLEGNNHWSARVQGSIERTWQLSPRLRHKPGITLNQRWLSLDSATATALPELDPDIFSPYRDDHRRSLNLSDRLTWAPHLDQRLYLEGALVSNESLNPFDPDHMEVTMAGRQLFGSVAGEAGFRWRRYFADDDRSTSLDRKRIFVGGNLLRWGTGSHALTLRAEANYDIDRSDVGWRLRIGFEANSGRLSPARRPDELDFLTLRRAQQRERVETNRLDPIYP</sequence>
<feature type="signal peptide" evidence="1">
    <location>
        <begin position="1"/>
        <end position="20"/>
    </location>
</feature>
<evidence type="ECO:0000313" key="3">
    <source>
        <dbReference type="Proteomes" id="UP000198644"/>
    </source>
</evidence>
<name>A0A1I6H7E4_9GAMM</name>
<gene>
    <name evidence="2" type="ORF">SAMN05216203_0970</name>
</gene>
<dbReference type="OrthoDB" id="5630294at2"/>
<evidence type="ECO:0000256" key="1">
    <source>
        <dbReference type="SAM" id="SignalP"/>
    </source>
</evidence>
<organism evidence="2 3">
    <name type="scientific">Marinobacter daqiaonensis</name>
    <dbReference type="NCBI Taxonomy" id="650891"/>
    <lineage>
        <taxon>Bacteria</taxon>
        <taxon>Pseudomonadati</taxon>
        <taxon>Pseudomonadota</taxon>
        <taxon>Gammaproteobacteria</taxon>
        <taxon>Pseudomonadales</taxon>
        <taxon>Marinobacteraceae</taxon>
        <taxon>Marinobacter</taxon>
    </lineage>
</organism>
<dbReference type="Proteomes" id="UP000198644">
    <property type="component" value="Unassembled WGS sequence"/>
</dbReference>
<feature type="chain" id="PRO_5011768323" evidence="1">
    <location>
        <begin position="21"/>
        <end position="1745"/>
    </location>
</feature>
<dbReference type="RefSeq" id="WP_092009376.1">
    <property type="nucleotide sequence ID" value="NZ_FOYW01000001.1"/>
</dbReference>